<accession>A0A2V1MYY6</accession>
<feature type="compositionally biased region" description="Basic and acidic residues" evidence="2">
    <location>
        <begin position="238"/>
        <end position="255"/>
    </location>
</feature>
<dbReference type="NCBIfam" id="TIGR04320">
    <property type="entry name" value="Surf_Exclu_PgrA"/>
    <property type="match status" value="1"/>
</dbReference>
<evidence type="ECO:0000256" key="1">
    <source>
        <dbReference type="SAM" id="Coils"/>
    </source>
</evidence>
<feature type="transmembrane region" description="Helical" evidence="3">
    <location>
        <begin position="880"/>
        <end position="900"/>
    </location>
</feature>
<evidence type="ECO:0000313" key="4">
    <source>
        <dbReference type="EMBL" id="PWG00022.1"/>
    </source>
</evidence>
<dbReference type="Gene3D" id="1.10.287.620">
    <property type="entry name" value="Helix Hairpins"/>
    <property type="match status" value="1"/>
</dbReference>
<keyword evidence="5" id="KW-1185">Reference proteome</keyword>
<evidence type="ECO:0000313" key="5">
    <source>
        <dbReference type="Proteomes" id="UP000245080"/>
    </source>
</evidence>
<feature type="compositionally biased region" description="Low complexity" evidence="2">
    <location>
        <begin position="808"/>
        <end position="830"/>
    </location>
</feature>
<feature type="compositionally biased region" description="Basic and acidic residues" evidence="2">
    <location>
        <begin position="98"/>
        <end position="112"/>
    </location>
</feature>
<dbReference type="EMBL" id="QCXQ01000002">
    <property type="protein sequence ID" value="PWG00022.1"/>
    <property type="molecule type" value="Genomic_DNA"/>
</dbReference>
<dbReference type="SUPFAM" id="SSF57997">
    <property type="entry name" value="Tropomyosin"/>
    <property type="match status" value="2"/>
</dbReference>
<feature type="region of interest" description="Disordered" evidence="2">
    <location>
        <begin position="141"/>
        <end position="181"/>
    </location>
</feature>
<evidence type="ECO:0000256" key="3">
    <source>
        <dbReference type="SAM" id="Phobius"/>
    </source>
</evidence>
<dbReference type="Proteomes" id="UP000245080">
    <property type="component" value="Unassembled WGS sequence"/>
</dbReference>
<keyword evidence="3" id="KW-1133">Transmembrane helix</keyword>
<keyword evidence="1" id="KW-0175">Coiled coil</keyword>
<feature type="coiled-coil region" evidence="1">
    <location>
        <begin position="678"/>
        <end position="792"/>
    </location>
</feature>
<sequence>MTSRITRKQYQYFLHTSKKNRIKKNLAVTGTAVLGLGIAVTLANPNTAEAATVKNDATKKSQTVQSNDQKLDDDINQAQDDVNHAQDNADQTQNAADNAHDTADNSQDKADDAQNNADNAQDALNDAKNDEQDAQNVADNATDDNINDAQGAVDDQQNQNDQLGQDVEDNQDNVNHAQDNVDDAQNNVNDAQHEADQSDNAVNDAQNNVDQAQNNVDNGSAQADQNLSNAQNDLNNAKNKEQQAQHDADQSDQKVSDAQNNVDNAQKGVNDANQAQNNAQQNADNANKAQNDAQNALDHAYSQPHENQNQIHMSQDYIDALNAYAKASPSDSNYQQILDNLLKATQNEWKQNGGYISDSHDQTVKINSQADLNKYMDELNQYAQQLINGVRDQFGTSDVILSDGSKQVGQDMGDAYTNNNWDIQNGHDNTTNKNVAQSNGLSQLSDQDLDLVINKVIQDGNWGLTLDDFKKAVYNAMINLLFNGEEWDHATSLAGNRLGAKDQDVYFGLGFSEFHPTGDTYQGAPLQKGQTIFNALFNFMYDYTIQDSSKFDSNPIKSNVISQDEIKQLENDLAAKKTAANEANAALAAAKSNTAKANDTLTKAKQALTNAKTAQTKAHTALTNAQNAVKSATAAVEAAQKAANDAHASMADRQQALADAKVALKAAQATQAQKHAALDNAKAKLATAKQALNDAKTQLTQAEQALKDGQQALRDKQAHLDELKNADANLAKAKQAVADAQQAYDDALRDAKAAQNVANGDDATYQILQQLADNAKKALADAQAKLDQLEHQKDINDAIDNAVSGQESATDTDASSNYDDNSSASIISSDNKVNGSNAVYPLAEIPGTKVNGTASVDLSHSQVDKDVTVRQLPQTGEKQGSYLTMMGMVLMSLLALFGLADKKYRKWM</sequence>
<keyword evidence="3" id="KW-0472">Membrane</keyword>
<organism evidence="4 5">
    <name type="scientific">Levilactobacillus bambusae</name>
    <dbReference type="NCBI Taxonomy" id="2024736"/>
    <lineage>
        <taxon>Bacteria</taxon>
        <taxon>Bacillati</taxon>
        <taxon>Bacillota</taxon>
        <taxon>Bacilli</taxon>
        <taxon>Lactobacillales</taxon>
        <taxon>Lactobacillaceae</taxon>
        <taxon>Levilactobacillus</taxon>
    </lineage>
</organism>
<feature type="coiled-coil region" evidence="1">
    <location>
        <begin position="559"/>
        <end position="593"/>
    </location>
</feature>
<feature type="region of interest" description="Disordered" evidence="2">
    <location>
        <begin position="237"/>
        <end position="257"/>
    </location>
</feature>
<feature type="compositionally biased region" description="Low complexity" evidence="2">
    <location>
        <begin position="87"/>
        <end position="97"/>
    </location>
</feature>
<gene>
    <name evidence="4" type="ORF">DCM90_03535</name>
</gene>
<dbReference type="NCBIfam" id="TIGR01167">
    <property type="entry name" value="LPXTG_anchor"/>
    <property type="match status" value="1"/>
</dbReference>
<name>A0A2V1MYY6_9LACO</name>
<dbReference type="Gene3D" id="1.20.120.330">
    <property type="entry name" value="Nucleotidyltransferases domain 2"/>
    <property type="match status" value="1"/>
</dbReference>
<evidence type="ECO:0000256" key="2">
    <source>
        <dbReference type="SAM" id="MobiDB-lite"/>
    </source>
</evidence>
<protein>
    <recommendedName>
        <fullName evidence="6">Gram-positive cocci surface proteins LPxTG domain-containing protein</fullName>
    </recommendedName>
</protein>
<reference evidence="4 5" key="1">
    <citation type="journal article" date="2018" name="Int. J. Syst. Evol. Microbiol.">
        <title>Lactobacillus bambusae sp. nov., isolated from a traditional fermented Ma-bamboo shoots of Taiwan.</title>
        <authorList>
            <person name="Wang L.-T."/>
        </authorList>
    </citation>
    <scope>NUCLEOTIDE SEQUENCE [LARGE SCALE GENOMIC DNA]</scope>
    <source>
        <strain evidence="4 5">BS-W1</strain>
    </source>
</reference>
<keyword evidence="3" id="KW-0812">Transmembrane</keyword>
<dbReference type="InterPro" id="IPR027607">
    <property type="entry name" value="Surf_Exclu_SEC10/PgrA"/>
</dbReference>
<dbReference type="RefSeq" id="WP_109249970.1">
    <property type="nucleotide sequence ID" value="NZ_QCXQ01000002.1"/>
</dbReference>
<feature type="compositionally biased region" description="Low complexity" evidence="2">
    <location>
        <begin position="147"/>
        <end position="165"/>
    </location>
</feature>
<feature type="region of interest" description="Disordered" evidence="2">
    <location>
        <begin position="87"/>
        <end position="115"/>
    </location>
</feature>
<evidence type="ECO:0008006" key="6">
    <source>
        <dbReference type="Google" id="ProtNLM"/>
    </source>
</evidence>
<dbReference type="AlphaFoldDB" id="A0A2V1MYY6"/>
<feature type="region of interest" description="Disordered" evidence="2">
    <location>
        <begin position="804"/>
        <end position="830"/>
    </location>
</feature>
<dbReference type="OrthoDB" id="2329601at2"/>
<comment type="caution">
    <text evidence="4">The sequence shown here is derived from an EMBL/GenBank/DDBJ whole genome shotgun (WGS) entry which is preliminary data.</text>
</comment>
<proteinExistence type="predicted"/>